<gene>
    <name evidence="1" type="primary">RvY_03197-1</name>
    <name evidence="1" type="synonym">RvY_03197.1</name>
    <name evidence="1" type="ORF">RvY_03197</name>
</gene>
<evidence type="ECO:0000313" key="2">
    <source>
        <dbReference type="Proteomes" id="UP000186922"/>
    </source>
</evidence>
<keyword evidence="2" id="KW-1185">Reference proteome</keyword>
<dbReference type="Proteomes" id="UP000186922">
    <property type="component" value="Unassembled WGS sequence"/>
</dbReference>
<comment type="caution">
    <text evidence="1">The sequence shown here is derived from an EMBL/GenBank/DDBJ whole genome shotgun (WGS) entry which is preliminary data.</text>
</comment>
<dbReference type="AlphaFoldDB" id="A0A1D1UM98"/>
<proteinExistence type="predicted"/>
<sequence length="65" mass="7874">MDWRSWHQDGNVPLQDVRHSRHFSTVLCVLYPRSITCQRSAYQCPLIETQYNNWLTELLEFSFQK</sequence>
<reference evidence="1 2" key="1">
    <citation type="journal article" date="2016" name="Nat. Commun.">
        <title>Extremotolerant tardigrade genome and improved radiotolerance of human cultured cells by tardigrade-unique protein.</title>
        <authorList>
            <person name="Hashimoto T."/>
            <person name="Horikawa D.D."/>
            <person name="Saito Y."/>
            <person name="Kuwahara H."/>
            <person name="Kozuka-Hata H."/>
            <person name="Shin-I T."/>
            <person name="Minakuchi Y."/>
            <person name="Ohishi K."/>
            <person name="Motoyama A."/>
            <person name="Aizu T."/>
            <person name="Enomoto A."/>
            <person name="Kondo K."/>
            <person name="Tanaka S."/>
            <person name="Hara Y."/>
            <person name="Koshikawa S."/>
            <person name="Sagara H."/>
            <person name="Miura T."/>
            <person name="Yokobori S."/>
            <person name="Miyagawa K."/>
            <person name="Suzuki Y."/>
            <person name="Kubo T."/>
            <person name="Oyama M."/>
            <person name="Kohara Y."/>
            <person name="Fujiyama A."/>
            <person name="Arakawa K."/>
            <person name="Katayama T."/>
            <person name="Toyoda A."/>
            <person name="Kunieda T."/>
        </authorList>
    </citation>
    <scope>NUCLEOTIDE SEQUENCE [LARGE SCALE GENOMIC DNA]</scope>
    <source>
        <strain evidence="1 2">YOKOZUNA-1</strain>
    </source>
</reference>
<protein>
    <submittedName>
        <fullName evidence="1">Uncharacterized protein</fullName>
    </submittedName>
</protein>
<organism evidence="1 2">
    <name type="scientific">Ramazzottius varieornatus</name>
    <name type="common">Water bear</name>
    <name type="synonym">Tardigrade</name>
    <dbReference type="NCBI Taxonomy" id="947166"/>
    <lineage>
        <taxon>Eukaryota</taxon>
        <taxon>Metazoa</taxon>
        <taxon>Ecdysozoa</taxon>
        <taxon>Tardigrada</taxon>
        <taxon>Eutardigrada</taxon>
        <taxon>Parachela</taxon>
        <taxon>Hypsibioidea</taxon>
        <taxon>Ramazzottiidae</taxon>
        <taxon>Ramazzottius</taxon>
    </lineage>
</organism>
<dbReference type="EMBL" id="BDGG01000001">
    <property type="protein sequence ID" value="GAU90834.1"/>
    <property type="molecule type" value="Genomic_DNA"/>
</dbReference>
<name>A0A1D1UM98_RAMVA</name>
<evidence type="ECO:0000313" key="1">
    <source>
        <dbReference type="EMBL" id="GAU90834.1"/>
    </source>
</evidence>
<accession>A0A1D1UM98</accession>